<dbReference type="AlphaFoldDB" id="A0A840MJT2"/>
<gene>
    <name evidence="2" type="ORF">HNQ59_000693</name>
</gene>
<keyword evidence="1" id="KW-0732">Signal</keyword>
<protein>
    <submittedName>
        <fullName evidence="2">Outer membrane protein assembly factor BamE (Lipoprotein component of BamABCDE complex)</fullName>
    </submittedName>
</protein>
<dbReference type="RefSeq" id="WP_184035202.1">
    <property type="nucleotide sequence ID" value="NZ_JACHHY010000003.1"/>
</dbReference>
<proteinExistence type="predicted"/>
<feature type="chain" id="PRO_5032583871" evidence="1">
    <location>
        <begin position="24"/>
        <end position="184"/>
    </location>
</feature>
<sequence>MKTLMTRLAVLCAVALLAGCAHKQDIQSDQVHYTQVGFYQYAGTVLPSNAQFGNFVPPNTQVKLIAASDGSKVESIEIELLRAGQRVIIQNRQDWSGQTIDQLRQRLFGQKPVNTAQFGKQIEEAIQQGRIIKGMPKAAVLMAVGYPPAHKTPSLDDDQWTYWSTKVDRKVVRFASGKVVEIKD</sequence>
<comment type="caution">
    <text evidence="2">The sequence shown here is derived from an EMBL/GenBank/DDBJ whole genome shotgun (WGS) entry which is preliminary data.</text>
</comment>
<dbReference type="EMBL" id="JACHHY010000003">
    <property type="protein sequence ID" value="MBB5017429.1"/>
    <property type="molecule type" value="Genomic_DNA"/>
</dbReference>
<dbReference type="Proteomes" id="UP000575898">
    <property type="component" value="Unassembled WGS sequence"/>
</dbReference>
<keyword evidence="3" id="KW-1185">Reference proteome</keyword>
<evidence type="ECO:0000256" key="1">
    <source>
        <dbReference type="SAM" id="SignalP"/>
    </source>
</evidence>
<dbReference type="PROSITE" id="PS51257">
    <property type="entry name" value="PROKAR_LIPOPROTEIN"/>
    <property type="match status" value="1"/>
</dbReference>
<accession>A0A840MJT2</accession>
<reference evidence="2 3" key="1">
    <citation type="submission" date="2020-08" db="EMBL/GenBank/DDBJ databases">
        <title>Genomic Encyclopedia of Type Strains, Phase IV (KMG-IV): sequencing the most valuable type-strain genomes for metagenomic binning, comparative biology and taxonomic classification.</title>
        <authorList>
            <person name="Goeker M."/>
        </authorList>
    </citation>
    <scope>NUCLEOTIDE SEQUENCE [LARGE SCALE GENOMIC DNA]</scope>
    <source>
        <strain evidence="2 3">DSM 27165</strain>
    </source>
</reference>
<feature type="signal peptide" evidence="1">
    <location>
        <begin position="1"/>
        <end position="23"/>
    </location>
</feature>
<organism evidence="2 3">
    <name type="scientific">Chitinivorax tropicus</name>
    <dbReference type="NCBI Taxonomy" id="714531"/>
    <lineage>
        <taxon>Bacteria</taxon>
        <taxon>Pseudomonadati</taxon>
        <taxon>Pseudomonadota</taxon>
        <taxon>Betaproteobacteria</taxon>
        <taxon>Chitinivorax</taxon>
    </lineage>
</organism>
<name>A0A840MJT2_9PROT</name>
<keyword evidence="2" id="KW-0449">Lipoprotein</keyword>
<evidence type="ECO:0000313" key="2">
    <source>
        <dbReference type="EMBL" id="MBB5017429.1"/>
    </source>
</evidence>
<evidence type="ECO:0000313" key="3">
    <source>
        <dbReference type="Proteomes" id="UP000575898"/>
    </source>
</evidence>